<dbReference type="Proteomes" id="UP001499933">
    <property type="component" value="Unassembled WGS sequence"/>
</dbReference>
<reference evidence="2 3" key="1">
    <citation type="journal article" date="2019" name="Int. J. Syst. Evol. Microbiol.">
        <title>The Global Catalogue of Microorganisms (GCM) 10K type strain sequencing project: providing services to taxonomists for standard genome sequencing and annotation.</title>
        <authorList>
            <consortium name="The Broad Institute Genomics Platform"/>
            <consortium name="The Broad Institute Genome Sequencing Center for Infectious Disease"/>
            <person name="Wu L."/>
            <person name="Ma J."/>
        </authorList>
    </citation>
    <scope>NUCLEOTIDE SEQUENCE [LARGE SCALE GENOMIC DNA]</scope>
    <source>
        <strain evidence="2 3">JCM 14901</strain>
    </source>
</reference>
<feature type="transmembrane region" description="Helical" evidence="1">
    <location>
        <begin position="310"/>
        <end position="334"/>
    </location>
</feature>
<dbReference type="Pfam" id="PF06772">
    <property type="entry name" value="LtrA"/>
    <property type="match status" value="1"/>
</dbReference>
<dbReference type="EMBL" id="BAAAOG010000001">
    <property type="protein sequence ID" value="GAA1947313.1"/>
    <property type="molecule type" value="Genomic_DNA"/>
</dbReference>
<feature type="transmembrane region" description="Helical" evidence="1">
    <location>
        <begin position="235"/>
        <end position="257"/>
    </location>
</feature>
<protein>
    <submittedName>
        <fullName evidence="2">Low temperature requirement protein A</fullName>
    </submittedName>
</protein>
<keyword evidence="1" id="KW-1133">Transmembrane helix</keyword>
<feature type="transmembrane region" description="Helical" evidence="1">
    <location>
        <begin position="145"/>
        <end position="164"/>
    </location>
</feature>
<evidence type="ECO:0000256" key="1">
    <source>
        <dbReference type="SAM" id="Phobius"/>
    </source>
</evidence>
<sequence>MISRDPLESHRTSTPLELLFDLTFVVAFSQAADQTAHLLELGHIGPALMGFAFATFAVSWAWINYSWLASAYDTQDIFFRIATLVAMVGVLLIALGLTPAFRSIDEGRHLDNIVMVAGYVIIRIATVAVWLRAAAHDPAHRRTCLAYAIWVSAAQVGWVVLVVVDPPLFATFSIAALLVAVELIGPLYAETKYGRTPWHAHHIAERYGLLVIISLGEVVLGTILTISAVVDEDGWSIEAGVLAVSGTILAFGMWWAYFTLPSGVMLARHRERSWAWGYLHIILFGSIIGVGAGLHVAAQVISGVADVDAAFALTCVTVPVLAFEIMILVLYTLLVGRFDPLHIWLFIGGVALLGLSVVAGSAGLSIGGSLLIVAASPLVLVVGYETVGYRHFAAVQEREDA</sequence>
<feature type="transmembrane region" description="Helical" evidence="1">
    <location>
        <begin position="44"/>
        <end position="65"/>
    </location>
</feature>
<feature type="transmembrane region" description="Helical" evidence="1">
    <location>
        <begin position="170"/>
        <end position="189"/>
    </location>
</feature>
<keyword evidence="1" id="KW-0812">Transmembrane</keyword>
<proteinExistence type="predicted"/>
<name>A0ABN2Q8Y4_9MICO</name>
<comment type="caution">
    <text evidence="2">The sequence shown here is derived from an EMBL/GenBank/DDBJ whole genome shotgun (WGS) entry which is preliminary data.</text>
</comment>
<accession>A0ABN2Q8Y4</accession>
<feature type="transmembrane region" description="Helical" evidence="1">
    <location>
        <begin position="209"/>
        <end position="229"/>
    </location>
</feature>
<evidence type="ECO:0000313" key="2">
    <source>
        <dbReference type="EMBL" id="GAA1947313.1"/>
    </source>
</evidence>
<organism evidence="2 3">
    <name type="scientific">Microbacterium deminutum</name>
    <dbReference type="NCBI Taxonomy" id="344164"/>
    <lineage>
        <taxon>Bacteria</taxon>
        <taxon>Bacillati</taxon>
        <taxon>Actinomycetota</taxon>
        <taxon>Actinomycetes</taxon>
        <taxon>Micrococcales</taxon>
        <taxon>Microbacteriaceae</taxon>
        <taxon>Microbacterium</taxon>
    </lineage>
</organism>
<dbReference type="PANTHER" id="PTHR36840:SF1">
    <property type="entry name" value="BLL5714 PROTEIN"/>
    <property type="match status" value="1"/>
</dbReference>
<keyword evidence="1" id="KW-0472">Membrane</keyword>
<feature type="transmembrane region" description="Helical" evidence="1">
    <location>
        <begin position="341"/>
        <end position="360"/>
    </location>
</feature>
<evidence type="ECO:0000313" key="3">
    <source>
        <dbReference type="Proteomes" id="UP001499933"/>
    </source>
</evidence>
<feature type="transmembrane region" description="Helical" evidence="1">
    <location>
        <begin position="77"/>
        <end position="101"/>
    </location>
</feature>
<feature type="transmembrane region" description="Helical" evidence="1">
    <location>
        <begin position="278"/>
        <end position="298"/>
    </location>
</feature>
<gene>
    <name evidence="2" type="ORF">GCM10009776_06680</name>
</gene>
<feature type="transmembrane region" description="Helical" evidence="1">
    <location>
        <begin position="366"/>
        <end position="384"/>
    </location>
</feature>
<feature type="transmembrane region" description="Helical" evidence="1">
    <location>
        <begin position="113"/>
        <end position="133"/>
    </location>
</feature>
<keyword evidence="3" id="KW-1185">Reference proteome</keyword>
<dbReference type="PANTHER" id="PTHR36840">
    <property type="entry name" value="BLL5714 PROTEIN"/>
    <property type="match status" value="1"/>
</dbReference>
<dbReference type="InterPro" id="IPR010640">
    <property type="entry name" value="Low_temperature_requirement_A"/>
</dbReference>